<dbReference type="AlphaFoldDB" id="A0A833DTL5"/>
<protein>
    <recommendedName>
        <fullName evidence="3">PA14 domain-containing protein</fullName>
    </recommendedName>
</protein>
<evidence type="ECO:0000313" key="1">
    <source>
        <dbReference type="EMBL" id="HIP57035.1"/>
    </source>
</evidence>
<sequence>MYIAIKLVSGVERGVEIRYSLDGEVRYVTIAPRAEAKLVKDVDGYERSAEVVMQGVLRPPKSGTYVFLVEAGDGESRLVIESRELSLRSDGGILVSTPIHLLDTGFYRYRLEHVSRAPITKVRMFWLREDGVVEPIGRDNSYVQRGTSIVVQGLRDGCRAMLTSIGIVSEAPVRNGVAELSLGDLKPPIDVCLELVCGSVREKVVCLSGVWGGDVYRIDTVESLRRHGLR</sequence>
<evidence type="ECO:0000313" key="2">
    <source>
        <dbReference type="Proteomes" id="UP000605805"/>
    </source>
</evidence>
<name>A0A833DTL5_9CREN</name>
<gene>
    <name evidence="1" type="ORF">EYH02_03080</name>
</gene>
<evidence type="ECO:0008006" key="3">
    <source>
        <dbReference type="Google" id="ProtNLM"/>
    </source>
</evidence>
<comment type="caution">
    <text evidence="1">The sequence shown here is derived from an EMBL/GenBank/DDBJ whole genome shotgun (WGS) entry which is preliminary data.</text>
</comment>
<reference evidence="1" key="1">
    <citation type="journal article" date="2020" name="ISME J.">
        <title>Gammaproteobacteria mediating utilization of methyl-, sulfur- and petroleum organic compounds in deep ocean hydrothermal plumes.</title>
        <authorList>
            <person name="Zhou Z."/>
            <person name="Liu Y."/>
            <person name="Pan J."/>
            <person name="Cron B.R."/>
            <person name="Toner B.M."/>
            <person name="Anantharaman K."/>
            <person name="Breier J.A."/>
            <person name="Dick G.J."/>
            <person name="Li M."/>
        </authorList>
    </citation>
    <scope>NUCLEOTIDE SEQUENCE</scope>
    <source>
        <strain evidence="1">SZUA-1435</strain>
    </source>
</reference>
<accession>A0A833DTL5</accession>
<organism evidence="1 2">
    <name type="scientific">Ignisphaera aggregans</name>
    <dbReference type="NCBI Taxonomy" id="334771"/>
    <lineage>
        <taxon>Archaea</taxon>
        <taxon>Thermoproteota</taxon>
        <taxon>Thermoprotei</taxon>
        <taxon>Desulfurococcales</taxon>
        <taxon>Desulfurococcaceae</taxon>
        <taxon>Ignisphaera</taxon>
    </lineage>
</organism>
<dbReference type="Proteomes" id="UP000605805">
    <property type="component" value="Unassembled WGS sequence"/>
</dbReference>
<dbReference type="EMBL" id="DQTV01000055">
    <property type="protein sequence ID" value="HIP57035.1"/>
    <property type="molecule type" value="Genomic_DNA"/>
</dbReference>
<proteinExistence type="predicted"/>